<dbReference type="InterPro" id="IPR008271">
    <property type="entry name" value="Ser/Thr_kinase_AS"/>
</dbReference>
<feature type="region of interest" description="Disordered" evidence="9">
    <location>
        <begin position="1"/>
        <end position="41"/>
    </location>
</feature>
<feature type="non-terminal residue" evidence="12">
    <location>
        <position position="1"/>
    </location>
</feature>
<evidence type="ECO:0000256" key="4">
    <source>
        <dbReference type="ARBA" id="ARBA00022741"/>
    </source>
</evidence>
<comment type="catalytic activity">
    <reaction evidence="7">
        <text>L-threonyl-[protein] + ATP = O-phospho-L-threonyl-[protein] + ADP + H(+)</text>
        <dbReference type="Rhea" id="RHEA:46608"/>
        <dbReference type="Rhea" id="RHEA-COMP:11060"/>
        <dbReference type="Rhea" id="RHEA-COMP:11605"/>
        <dbReference type="ChEBI" id="CHEBI:15378"/>
        <dbReference type="ChEBI" id="CHEBI:30013"/>
        <dbReference type="ChEBI" id="CHEBI:30616"/>
        <dbReference type="ChEBI" id="CHEBI:61977"/>
        <dbReference type="ChEBI" id="CHEBI:456216"/>
        <dbReference type="EC" id="2.7.11.1"/>
    </reaction>
</comment>
<keyword evidence="6" id="KW-0067">ATP-binding</keyword>
<evidence type="ECO:0000256" key="7">
    <source>
        <dbReference type="ARBA" id="ARBA00047899"/>
    </source>
</evidence>
<evidence type="ECO:0000256" key="8">
    <source>
        <dbReference type="ARBA" id="ARBA00048679"/>
    </source>
</evidence>
<dbReference type="Gene3D" id="1.10.510.10">
    <property type="entry name" value="Transferase(Phosphotransferase) domain 1"/>
    <property type="match status" value="1"/>
</dbReference>
<keyword evidence="2" id="KW-0723">Serine/threonine-protein kinase</keyword>
<comment type="catalytic activity">
    <reaction evidence="8">
        <text>L-seryl-[protein] + ATP = O-phospho-L-seryl-[protein] + ADP + H(+)</text>
        <dbReference type="Rhea" id="RHEA:17989"/>
        <dbReference type="Rhea" id="RHEA-COMP:9863"/>
        <dbReference type="Rhea" id="RHEA-COMP:11604"/>
        <dbReference type="ChEBI" id="CHEBI:15378"/>
        <dbReference type="ChEBI" id="CHEBI:29999"/>
        <dbReference type="ChEBI" id="CHEBI:30616"/>
        <dbReference type="ChEBI" id="CHEBI:83421"/>
        <dbReference type="ChEBI" id="CHEBI:456216"/>
        <dbReference type="EC" id="2.7.11.1"/>
    </reaction>
</comment>
<dbReference type="InterPro" id="IPR011009">
    <property type="entry name" value="Kinase-like_dom_sf"/>
</dbReference>
<dbReference type="InterPro" id="IPR000719">
    <property type="entry name" value="Prot_kinase_dom"/>
</dbReference>
<evidence type="ECO:0000256" key="5">
    <source>
        <dbReference type="ARBA" id="ARBA00022777"/>
    </source>
</evidence>
<dbReference type="Gene3D" id="3.30.200.20">
    <property type="entry name" value="Phosphorylase Kinase, domain 1"/>
    <property type="match status" value="1"/>
</dbReference>
<evidence type="ECO:0000256" key="6">
    <source>
        <dbReference type="ARBA" id="ARBA00022840"/>
    </source>
</evidence>
<dbReference type="SUPFAM" id="SSF56112">
    <property type="entry name" value="Protein kinase-like (PK-like)"/>
    <property type="match status" value="1"/>
</dbReference>
<name>A0ABM1C385_LIMPO</name>
<dbReference type="GeneID" id="106477360"/>
<dbReference type="PROSITE" id="PS50011">
    <property type="entry name" value="PROTEIN_KINASE_DOM"/>
    <property type="match status" value="1"/>
</dbReference>
<evidence type="ECO:0000256" key="3">
    <source>
        <dbReference type="ARBA" id="ARBA00022679"/>
    </source>
</evidence>
<feature type="non-terminal residue" evidence="12">
    <location>
        <position position="231"/>
    </location>
</feature>
<keyword evidence="11" id="KW-1185">Reference proteome</keyword>
<dbReference type="EC" id="2.7.11.1" evidence="1"/>
<organism evidence="11 12">
    <name type="scientific">Limulus polyphemus</name>
    <name type="common">Atlantic horseshoe crab</name>
    <dbReference type="NCBI Taxonomy" id="6850"/>
    <lineage>
        <taxon>Eukaryota</taxon>
        <taxon>Metazoa</taxon>
        <taxon>Ecdysozoa</taxon>
        <taxon>Arthropoda</taxon>
        <taxon>Chelicerata</taxon>
        <taxon>Merostomata</taxon>
        <taxon>Xiphosura</taxon>
        <taxon>Limulidae</taxon>
        <taxon>Limulus</taxon>
    </lineage>
</organism>
<sequence length="231" mass="26596">GEFDEGYDHQIEDEDKTFKTGPAERKEKKRNPRPQTLLVDDNGEPHKVQKIRLGEYNLEDFNFLKVLGRSGFGKVLLVQLKGHESYYAIKCLKKDVILEDNDLESAIIERKVLELGTSHPFLCKLFCTFQSKSHLFFAMEYLGGGDLMFHIEETGKFSHDRARFYAAEIVVALTFMHNNGIIYRDLKLDNVMLDSEGHIRLVDFGMCQLNIFNEECLPSNFCGTPEYMAPE</sequence>
<accession>A0ABM1C385</accession>
<evidence type="ECO:0000313" key="11">
    <source>
        <dbReference type="Proteomes" id="UP000694941"/>
    </source>
</evidence>
<dbReference type="PANTHER" id="PTHR24356">
    <property type="entry name" value="SERINE/THREONINE-PROTEIN KINASE"/>
    <property type="match status" value="1"/>
</dbReference>
<gene>
    <name evidence="12" type="primary">LOC106477360</name>
</gene>
<evidence type="ECO:0000259" key="10">
    <source>
        <dbReference type="PROSITE" id="PS50011"/>
    </source>
</evidence>
<proteinExistence type="predicted"/>
<reference evidence="12" key="1">
    <citation type="submission" date="2025-08" db="UniProtKB">
        <authorList>
            <consortium name="RefSeq"/>
        </authorList>
    </citation>
    <scope>IDENTIFICATION</scope>
    <source>
        <tissue evidence="12">Muscle</tissue>
    </source>
</reference>
<evidence type="ECO:0000256" key="2">
    <source>
        <dbReference type="ARBA" id="ARBA00022527"/>
    </source>
</evidence>
<keyword evidence="4" id="KW-0547">Nucleotide-binding</keyword>
<evidence type="ECO:0000256" key="9">
    <source>
        <dbReference type="SAM" id="MobiDB-lite"/>
    </source>
</evidence>
<dbReference type="SMART" id="SM00220">
    <property type="entry name" value="S_TKc"/>
    <property type="match status" value="1"/>
</dbReference>
<feature type="domain" description="Protein kinase" evidence="10">
    <location>
        <begin position="61"/>
        <end position="231"/>
    </location>
</feature>
<dbReference type="PANTHER" id="PTHR24356:SF347">
    <property type="entry name" value="PROTEIN KINASE C DELTA TYPE HOMOLOG-RELATED"/>
    <property type="match status" value="1"/>
</dbReference>
<dbReference type="Pfam" id="PF00069">
    <property type="entry name" value="Pkinase"/>
    <property type="match status" value="1"/>
</dbReference>
<keyword evidence="5" id="KW-0418">Kinase</keyword>
<dbReference type="RefSeq" id="XP_013793393.1">
    <property type="nucleotide sequence ID" value="XM_013937939.1"/>
</dbReference>
<dbReference type="InterPro" id="IPR050236">
    <property type="entry name" value="Ser_Thr_kinase_AGC"/>
</dbReference>
<dbReference type="Proteomes" id="UP000694941">
    <property type="component" value="Unplaced"/>
</dbReference>
<evidence type="ECO:0000256" key="1">
    <source>
        <dbReference type="ARBA" id="ARBA00012513"/>
    </source>
</evidence>
<protein>
    <recommendedName>
        <fullName evidence="1">non-specific serine/threonine protein kinase</fullName>
        <ecNumber evidence="1">2.7.11.1</ecNumber>
    </recommendedName>
</protein>
<evidence type="ECO:0000313" key="12">
    <source>
        <dbReference type="RefSeq" id="XP_013793393.1"/>
    </source>
</evidence>
<dbReference type="PROSITE" id="PS00108">
    <property type="entry name" value="PROTEIN_KINASE_ST"/>
    <property type="match status" value="1"/>
</dbReference>
<keyword evidence="3" id="KW-0808">Transferase</keyword>
<feature type="compositionally biased region" description="Basic and acidic residues" evidence="9">
    <location>
        <begin position="1"/>
        <end position="26"/>
    </location>
</feature>